<protein>
    <submittedName>
        <fullName evidence="3">EAL and modified HD-GYP domain-containing signal transduction protein</fullName>
    </submittedName>
</protein>
<organism evidence="3 4">
    <name type="scientific">Nitratiruptor tergarcus DSM 16512</name>
    <dbReference type="NCBI Taxonomy" id="1069081"/>
    <lineage>
        <taxon>Bacteria</taxon>
        <taxon>Pseudomonadati</taxon>
        <taxon>Campylobacterota</taxon>
        <taxon>Epsilonproteobacteria</taxon>
        <taxon>Nautiliales</taxon>
        <taxon>Nitratiruptoraceae</taxon>
        <taxon>Nitratiruptor</taxon>
    </lineage>
</organism>
<dbReference type="SMART" id="SM00052">
    <property type="entry name" value="EAL"/>
    <property type="match status" value="1"/>
</dbReference>
<dbReference type="AlphaFoldDB" id="A0A1W1WSN7"/>
<accession>A0A1W1WSN7</accession>
<dbReference type="InterPro" id="IPR001633">
    <property type="entry name" value="EAL_dom"/>
</dbReference>
<evidence type="ECO:0000313" key="4">
    <source>
        <dbReference type="Proteomes" id="UP000192602"/>
    </source>
</evidence>
<dbReference type="Proteomes" id="UP000192602">
    <property type="component" value="Unassembled WGS sequence"/>
</dbReference>
<dbReference type="Pfam" id="PF00563">
    <property type="entry name" value="EAL"/>
    <property type="match status" value="1"/>
</dbReference>
<gene>
    <name evidence="3" type="ORF">SAMN05660197_1017</name>
</gene>
<dbReference type="OrthoDB" id="5313607at2"/>
<reference evidence="4" key="1">
    <citation type="submission" date="2017-04" db="EMBL/GenBank/DDBJ databases">
        <authorList>
            <person name="Varghese N."/>
            <person name="Submissions S."/>
        </authorList>
    </citation>
    <scope>NUCLEOTIDE SEQUENCE [LARGE SCALE GENOMIC DNA]</scope>
    <source>
        <strain evidence="4">DSM 16512</strain>
    </source>
</reference>
<proteinExistence type="predicted"/>
<feature type="domain" description="HDOD" evidence="2">
    <location>
        <begin position="194"/>
        <end position="383"/>
    </location>
</feature>
<dbReference type="PROSITE" id="PS51833">
    <property type="entry name" value="HDOD"/>
    <property type="match status" value="1"/>
</dbReference>
<dbReference type="InterPro" id="IPR014408">
    <property type="entry name" value="dGMP_Pdiesterase_EAL/HD-GYP"/>
</dbReference>
<dbReference type="PANTHER" id="PTHR33525">
    <property type="match status" value="1"/>
</dbReference>
<dbReference type="InterPro" id="IPR052340">
    <property type="entry name" value="RNase_Y/CdgJ"/>
</dbReference>
<dbReference type="InterPro" id="IPR035919">
    <property type="entry name" value="EAL_sf"/>
</dbReference>
<dbReference type="PROSITE" id="PS50883">
    <property type="entry name" value="EAL"/>
    <property type="match status" value="1"/>
</dbReference>
<dbReference type="SUPFAM" id="SSF141868">
    <property type="entry name" value="EAL domain-like"/>
    <property type="match status" value="1"/>
</dbReference>
<dbReference type="PIRSF" id="PIRSF003180">
    <property type="entry name" value="DiGMPpdiest_YuxH"/>
    <property type="match status" value="1"/>
</dbReference>
<dbReference type="Gene3D" id="3.20.20.450">
    <property type="entry name" value="EAL domain"/>
    <property type="match status" value="1"/>
</dbReference>
<dbReference type="EMBL" id="FWWZ01000001">
    <property type="protein sequence ID" value="SMC09212.1"/>
    <property type="molecule type" value="Genomic_DNA"/>
</dbReference>
<evidence type="ECO:0000313" key="3">
    <source>
        <dbReference type="EMBL" id="SMC09212.1"/>
    </source>
</evidence>
<evidence type="ECO:0000259" key="2">
    <source>
        <dbReference type="PROSITE" id="PS51833"/>
    </source>
</evidence>
<feature type="domain" description="EAL" evidence="1">
    <location>
        <begin position="1"/>
        <end position="206"/>
    </location>
</feature>
<dbReference type="RefSeq" id="WP_084275452.1">
    <property type="nucleotide sequence ID" value="NZ_AP026671.1"/>
</dbReference>
<name>A0A1W1WSN7_9BACT</name>
<keyword evidence="4" id="KW-1185">Reference proteome</keyword>
<evidence type="ECO:0000259" key="1">
    <source>
        <dbReference type="PROSITE" id="PS50883"/>
    </source>
</evidence>
<sequence>MSKEVVFARQPILDREERLFGYELLFRGEKQQLTDRGATSLVLTGFLFSNFMAVLHRKLGFINIDETLLVSGTIESLPKEYFVIEVLEKVEISRVAHILEKHKKAGFQIALDDFVANWNAFDKYKKFFSLFDIVKFDALHEDLDEDALEKIVISLKKNGIKLLAEKIETKEQYDRFKELGFDYFQGYYFMKPQIARQKIVMPSKNEILKIWSMSEDEFEEIVEALKKSPELSFNILKLINSSYFNLQKEVASISQAVAYLGIKNLKKWLLLMFFAHEGGDFDTNPWVAVAVSRATFLNNIASRLELDSDKAYLVGMLSVLTEVLGEKEEILAEFPSLDEEIHKAIVAHETPYGLLLRIAQKLERGEFEKINNLVEDLEVKPEEIAKSYSSSLF</sequence>
<dbReference type="PANTHER" id="PTHR33525:SF4">
    <property type="entry name" value="CYCLIC DI-GMP PHOSPHODIESTERASE CDGJ"/>
    <property type="match status" value="1"/>
</dbReference>
<dbReference type="InterPro" id="IPR013976">
    <property type="entry name" value="HDOD"/>
</dbReference>
<dbReference type="STRING" id="1069081.SAMN05660197_1017"/>
<dbReference type="Gene3D" id="1.10.3210.10">
    <property type="entry name" value="Hypothetical protein af1432"/>
    <property type="match status" value="1"/>
</dbReference>
<dbReference type="SUPFAM" id="SSF109604">
    <property type="entry name" value="HD-domain/PDEase-like"/>
    <property type="match status" value="1"/>
</dbReference>
<dbReference type="Pfam" id="PF08668">
    <property type="entry name" value="HDOD"/>
    <property type="match status" value="1"/>
</dbReference>